<dbReference type="RefSeq" id="WP_386417023.1">
    <property type="nucleotide sequence ID" value="NZ_JBHSZO010000033.1"/>
</dbReference>
<protein>
    <submittedName>
        <fullName evidence="1">HEAT repeat domain-containing protein</fullName>
    </submittedName>
</protein>
<accession>A0ABW2GML8</accession>
<evidence type="ECO:0000313" key="1">
    <source>
        <dbReference type="EMBL" id="MFC7220386.1"/>
    </source>
</evidence>
<dbReference type="Pfam" id="PF03130">
    <property type="entry name" value="HEAT_PBS"/>
    <property type="match status" value="1"/>
</dbReference>
<proteinExistence type="predicted"/>
<dbReference type="InterPro" id="IPR016024">
    <property type="entry name" value="ARM-type_fold"/>
</dbReference>
<comment type="caution">
    <text evidence="1">The sequence shown here is derived from an EMBL/GenBank/DDBJ whole genome shotgun (WGS) entry which is preliminary data.</text>
</comment>
<dbReference type="InterPro" id="IPR004155">
    <property type="entry name" value="PBS_lyase_HEAT"/>
</dbReference>
<dbReference type="SUPFAM" id="SSF48371">
    <property type="entry name" value="ARM repeat"/>
    <property type="match status" value="1"/>
</dbReference>
<keyword evidence="2" id="KW-1185">Reference proteome</keyword>
<dbReference type="SMART" id="SM00567">
    <property type="entry name" value="EZ_HEAT"/>
    <property type="match status" value="2"/>
</dbReference>
<dbReference type="Gene3D" id="1.25.10.10">
    <property type="entry name" value="Leucine-rich Repeat Variant"/>
    <property type="match status" value="2"/>
</dbReference>
<evidence type="ECO:0000313" key="2">
    <source>
        <dbReference type="Proteomes" id="UP001596413"/>
    </source>
</evidence>
<gene>
    <name evidence="1" type="ORF">ACFQLX_19780</name>
</gene>
<dbReference type="EMBL" id="JBHSZO010000033">
    <property type="protein sequence ID" value="MFC7220386.1"/>
    <property type="molecule type" value="Genomic_DNA"/>
</dbReference>
<sequence length="203" mass="21367">MDEEFAALAERLSGEAATPAERALYERAVACAREGTPAAREELARMLETAGQPLWVRELAAFALGTLGDRRAFEPLVLLLNYRDPVRAAAAGAALARLGDARTARAAAALAANPLRTSYALHAVRLLAALRAPESVPTLIGTLERLVGEPGRHWEVAAACIEGLGALGDERAVPALSAARVYPELRTAAGEALARIWRGSPSA</sequence>
<organism evidence="1 2">
    <name type="scientific">Streptomyces polyrhachis</name>
    <dbReference type="NCBI Taxonomy" id="1282885"/>
    <lineage>
        <taxon>Bacteria</taxon>
        <taxon>Bacillati</taxon>
        <taxon>Actinomycetota</taxon>
        <taxon>Actinomycetes</taxon>
        <taxon>Kitasatosporales</taxon>
        <taxon>Streptomycetaceae</taxon>
        <taxon>Streptomyces</taxon>
    </lineage>
</organism>
<reference evidence="2" key="1">
    <citation type="journal article" date="2019" name="Int. J. Syst. Evol. Microbiol.">
        <title>The Global Catalogue of Microorganisms (GCM) 10K type strain sequencing project: providing services to taxonomists for standard genome sequencing and annotation.</title>
        <authorList>
            <consortium name="The Broad Institute Genomics Platform"/>
            <consortium name="The Broad Institute Genome Sequencing Center for Infectious Disease"/>
            <person name="Wu L."/>
            <person name="Ma J."/>
        </authorList>
    </citation>
    <scope>NUCLEOTIDE SEQUENCE [LARGE SCALE GENOMIC DNA]</scope>
    <source>
        <strain evidence="2">CGMCC 1.13681</strain>
    </source>
</reference>
<dbReference type="Pfam" id="PF13646">
    <property type="entry name" value="HEAT_2"/>
    <property type="match status" value="1"/>
</dbReference>
<name>A0ABW2GML8_9ACTN</name>
<dbReference type="InterPro" id="IPR011989">
    <property type="entry name" value="ARM-like"/>
</dbReference>
<dbReference type="Proteomes" id="UP001596413">
    <property type="component" value="Unassembled WGS sequence"/>
</dbReference>